<reference evidence="7 8" key="1">
    <citation type="submission" date="2016-05" db="EMBL/GenBank/DDBJ databases">
        <title>A degradative enzymes factory behind the ericoid mycorrhizal symbiosis.</title>
        <authorList>
            <consortium name="DOE Joint Genome Institute"/>
            <person name="Martino E."/>
            <person name="Morin E."/>
            <person name="Grelet G."/>
            <person name="Kuo A."/>
            <person name="Kohler A."/>
            <person name="Daghino S."/>
            <person name="Barry K."/>
            <person name="Choi C."/>
            <person name="Cichocki N."/>
            <person name="Clum A."/>
            <person name="Copeland A."/>
            <person name="Hainaut M."/>
            <person name="Haridas S."/>
            <person name="Labutti K."/>
            <person name="Lindquist E."/>
            <person name="Lipzen A."/>
            <person name="Khouja H.-R."/>
            <person name="Murat C."/>
            <person name="Ohm R."/>
            <person name="Olson A."/>
            <person name="Spatafora J."/>
            <person name="Veneault-Fourrey C."/>
            <person name="Henrissat B."/>
            <person name="Grigoriev I."/>
            <person name="Martin F."/>
            <person name="Perotto S."/>
        </authorList>
    </citation>
    <scope>NUCLEOTIDE SEQUENCE [LARGE SCALE GENOMIC DNA]</scope>
    <source>
        <strain evidence="7 8">UAMH 7357</strain>
    </source>
</reference>
<keyword evidence="8" id="KW-1185">Reference proteome</keyword>
<dbReference type="Proteomes" id="UP000235672">
    <property type="component" value="Unassembled WGS sequence"/>
</dbReference>
<evidence type="ECO:0000256" key="1">
    <source>
        <dbReference type="ARBA" id="ARBA00004141"/>
    </source>
</evidence>
<dbReference type="Pfam" id="PF07690">
    <property type="entry name" value="MFS_1"/>
    <property type="match status" value="1"/>
</dbReference>
<dbReference type="AlphaFoldDB" id="A0A2J6Q422"/>
<keyword evidence="4 5" id="KW-0472">Membrane</keyword>
<evidence type="ECO:0000256" key="2">
    <source>
        <dbReference type="ARBA" id="ARBA00022692"/>
    </source>
</evidence>
<keyword evidence="3 5" id="KW-1133">Transmembrane helix</keyword>
<dbReference type="GO" id="GO:0005886">
    <property type="term" value="C:plasma membrane"/>
    <property type="evidence" value="ECO:0007669"/>
    <property type="project" value="TreeGrafter"/>
</dbReference>
<dbReference type="InterPro" id="IPR036259">
    <property type="entry name" value="MFS_trans_sf"/>
</dbReference>
<protein>
    <submittedName>
        <fullName evidence="7">Putative MFS transporter</fullName>
    </submittedName>
</protein>
<evidence type="ECO:0000256" key="3">
    <source>
        <dbReference type="ARBA" id="ARBA00022989"/>
    </source>
</evidence>
<feature type="transmembrane region" description="Helical" evidence="5">
    <location>
        <begin position="87"/>
        <end position="112"/>
    </location>
</feature>
<dbReference type="Gene3D" id="1.20.1250.20">
    <property type="entry name" value="MFS general substrate transporter like domains"/>
    <property type="match status" value="1"/>
</dbReference>
<dbReference type="PANTHER" id="PTHR23502">
    <property type="entry name" value="MAJOR FACILITATOR SUPERFAMILY"/>
    <property type="match status" value="1"/>
</dbReference>
<evidence type="ECO:0000256" key="4">
    <source>
        <dbReference type="ARBA" id="ARBA00023136"/>
    </source>
</evidence>
<dbReference type="GO" id="GO:0022857">
    <property type="term" value="F:transmembrane transporter activity"/>
    <property type="evidence" value="ECO:0007669"/>
    <property type="project" value="InterPro"/>
</dbReference>
<feature type="transmembrane region" description="Helical" evidence="5">
    <location>
        <begin position="353"/>
        <end position="374"/>
    </location>
</feature>
<evidence type="ECO:0000313" key="8">
    <source>
        <dbReference type="Proteomes" id="UP000235672"/>
    </source>
</evidence>
<feature type="transmembrane region" description="Helical" evidence="5">
    <location>
        <begin position="327"/>
        <end position="347"/>
    </location>
</feature>
<dbReference type="PROSITE" id="PS50850">
    <property type="entry name" value="MFS"/>
    <property type="match status" value="1"/>
</dbReference>
<organism evidence="7 8">
    <name type="scientific">Hyaloscypha hepaticicola</name>
    <dbReference type="NCBI Taxonomy" id="2082293"/>
    <lineage>
        <taxon>Eukaryota</taxon>
        <taxon>Fungi</taxon>
        <taxon>Dikarya</taxon>
        <taxon>Ascomycota</taxon>
        <taxon>Pezizomycotina</taxon>
        <taxon>Leotiomycetes</taxon>
        <taxon>Helotiales</taxon>
        <taxon>Hyaloscyphaceae</taxon>
        <taxon>Hyaloscypha</taxon>
    </lineage>
</organism>
<comment type="subcellular location">
    <subcellularLocation>
        <location evidence="1">Membrane</location>
        <topology evidence="1">Multi-pass membrane protein</topology>
    </subcellularLocation>
</comment>
<feature type="transmembrane region" description="Helical" evidence="5">
    <location>
        <begin position="48"/>
        <end position="75"/>
    </location>
</feature>
<accession>A0A2J6Q422</accession>
<sequence>MANKGGNVGEEKSLGRVQLLTESGELILVPKPSNDPNDPLNWSTPFKYYVAIVTCYGMLLCAFLAAGPTVAIIQIAKDFGGGPTADLAVLIPEVSFFFTTTALTLGPGTLLWQPLINKYGRRPIYIISSTGFLITAVWSGLSTRYASELVARILMGFFSGAGDCLGPAIITDVFFLHERATAVAMYYFAAVSGTSFGTIVSGIITRNNSWRTIYWTGASMIGFLIILIIFTIPETAYNRSYDDNDEGPVLEDEKNPYRLSTGLPSKKRSYWRTISLSTGERYTQDSLWKMFTRPFGLILLPPVLWATLVKSVLVGSGMALLSACELLLWKIVYHFTPFQAGLGFFGGLVDTKLILMAVPAGGPVGEAVANYFTVRNRGIREPEHRLPAIAISVITAPLGLVLYGAGLQYKFHFMVPIVGLGLVSFSTGQGINISFVYTLDAYGPVKGEVVITQLAFTSIIGFGLSATTNSWIARDGELVALGEMAAITAFFLLLAIPMFFWGARLRRWSLGWRAVKFIQWEEN</sequence>
<evidence type="ECO:0000259" key="6">
    <source>
        <dbReference type="PROSITE" id="PS50850"/>
    </source>
</evidence>
<proteinExistence type="predicted"/>
<dbReference type="OrthoDB" id="5215911at2759"/>
<feature type="transmembrane region" description="Helical" evidence="5">
    <location>
        <begin position="183"/>
        <end position="205"/>
    </location>
</feature>
<dbReference type="PANTHER" id="PTHR23502:SF34">
    <property type="entry name" value="PROTEIN HOL1"/>
    <property type="match status" value="1"/>
</dbReference>
<evidence type="ECO:0000313" key="7">
    <source>
        <dbReference type="EMBL" id="PMD20993.1"/>
    </source>
</evidence>
<name>A0A2J6Q422_9HELO</name>
<dbReference type="SUPFAM" id="SSF103473">
    <property type="entry name" value="MFS general substrate transporter"/>
    <property type="match status" value="1"/>
</dbReference>
<gene>
    <name evidence="7" type="ORF">NA56DRAFT_573226</name>
</gene>
<dbReference type="InterPro" id="IPR011701">
    <property type="entry name" value="MFS"/>
</dbReference>
<keyword evidence="2 5" id="KW-0812">Transmembrane</keyword>
<feature type="transmembrane region" description="Helical" evidence="5">
    <location>
        <begin position="484"/>
        <end position="503"/>
    </location>
</feature>
<feature type="transmembrane region" description="Helical" evidence="5">
    <location>
        <begin position="295"/>
        <end position="315"/>
    </location>
</feature>
<evidence type="ECO:0000256" key="5">
    <source>
        <dbReference type="SAM" id="Phobius"/>
    </source>
</evidence>
<feature type="transmembrane region" description="Helical" evidence="5">
    <location>
        <begin position="212"/>
        <end position="232"/>
    </location>
</feature>
<dbReference type="InterPro" id="IPR020846">
    <property type="entry name" value="MFS_dom"/>
</dbReference>
<dbReference type="EMBL" id="KZ613483">
    <property type="protein sequence ID" value="PMD20993.1"/>
    <property type="molecule type" value="Genomic_DNA"/>
</dbReference>
<feature type="transmembrane region" description="Helical" evidence="5">
    <location>
        <begin position="386"/>
        <end position="405"/>
    </location>
</feature>
<feature type="transmembrane region" description="Helical" evidence="5">
    <location>
        <begin position="124"/>
        <end position="141"/>
    </location>
</feature>
<feature type="transmembrane region" description="Helical" evidence="5">
    <location>
        <begin position="449"/>
        <end position="472"/>
    </location>
</feature>
<dbReference type="STRING" id="1745343.A0A2J6Q422"/>
<feature type="domain" description="Major facilitator superfamily (MFS) profile" evidence="6">
    <location>
        <begin position="50"/>
        <end position="506"/>
    </location>
</feature>
<feature type="transmembrane region" description="Helical" evidence="5">
    <location>
        <begin position="411"/>
        <end position="437"/>
    </location>
</feature>